<evidence type="ECO:0000313" key="13">
    <source>
        <dbReference type="Proteomes" id="UP000010467"/>
    </source>
</evidence>
<dbReference type="CDD" id="cd18800">
    <property type="entry name" value="SF2_C_EcoR124I-like"/>
    <property type="match status" value="1"/>
</dbReference>
<dbReference type="Pfam" id="PF04313">
    <property type="entry name" value="HSDR_N"/>
    <property type="match status" value="1"/>
</dbReference>
<keyword evidence="9 10" id="KW-0238">DNA-binding</keyword>
<feature type="domain" description="Helicase ATP-binding" evidence="11">
    <location>
        <begin position="305"/>
        <end position="474"/>
    </location>
</feature>
<dbReference type="SUPFAM" id="SSF52540">
    <property type="entry name" value="P-loop containing nucleoside triphosphate hydrolases"/>
    <property type="match status" value="2"/>
</dbReference>
<dbReference type="Pfam" id="PF11867">
    <property type="entry name" value="T1RH-like_C"/>
    <property type="match status" value="1"/>
</dbReference>
<dbReference type="InterPro" id="IPR014001">
    <property type="entry name" value="Helicase_ATP-bd"/>
</dbReference>
<dbReference type="InterPro" id="IPR051268">
    <property type="entry name" value="Type-I_R_enzyme_R_subunit"/>
</dbReference>
<comment type="similarity">
    <text evidence="2 10">Belongs to the HsdR family.</text>
</comment>
<organism evidence="12 13">
    <name type="scientific">Deinococcus peraridilitoris (strain DSM 19664 / LMG 22246 / CIP 109416 / KR-200)</name>
    <dbReference type="NCBI Taxonomy" id="937777"/>
    <lineage>
        <taxon>Bacteria</taxon>
        <taxon>Thermotogati</taxon>
        <taxon>Deinococcota</taxon>
        <taxon>Deinococci</taxon>
        <taxon>Deinococcales</taxon>
        <taxon>Deinococcaceae</taxon>
        <taxon>Deinococcus</taxon>
    </lineage>
</organism>
<dbReference type="KEGG" id="dpd:Deipe_1917"/>
<evidence type="ECO:0000256" key="4">
    <source>
        <dbReference type="ARBA" id="ARBA00022741"/>
    </source>
</evidence>
<dbReference type="GO" id="GO:0005524">
    <property type="term" value="F:ATP binding"/>
    <property type="evidence" value="ECO:0007669"/>
    <property type="project" value="UniProtKB-KW"/>
</dbReference>
<dbReference type="GO" id="GO:0009307">
    <property type="term" value="P:DNA restriction-modification system"/>
    <property type="evidence" value="ECO:0007669"/>
    <property type="project" value="UniProtKB-KW"/>
</dbReference>
<keyword evidence="4 10" id="KW-0547">Nucleotide-binding</keyword>
<dbReference type="InterPro" id="IPR021810">
    <property type="entry name" value="T1RH-like_C"/>
</dbReference>
<dbReference type="Gene3D" id="3.90.1570.50">
    <property type="match status" value="1"/>
</dbReference>
<keyword evidence="13" id="KW-1185">Reference proteome</keyword>
<dbReference type="EMBL" id="CP003382">
    <property type="protein sequence ID" value="AFZ67421.1"/>
    <property type="molecule type" value="Genomic_DNA"/>
</dbReference>
<keyword evidence="6" id="KW-0255">Endonuclease</keyword>
<dbReference type="PANTHER" id="PTHR30195:SF15">
    <property type="entry name" value="TYPE I RESTRICTION ENZYME HINDI ENDONUCLEASE SUBUNIT"/>
    <property type="match status" value="1"/>
</dbReference>
<evidence type="ECO:0000256" key="6">
    <source>
        <dbReference type="ARBA" id="ARBA00022759"/>
    </source>
</evidence>
<gene>
    <name evidence="12" type="ordered locus">Deipe_1917</name>
</gene>
<dbReference type="CDD" id="cd22332">
    <property type="entry name" value="HsdR_N"/>
    <property type="match status" value="1"/>
</dbReference>
<dbReference type="EC" id="3.1.21.3" evidence="10"/>
<sequence length="1061" mass="118034">MTHGPEYHEVEFPLIEQLTRMGWTHLQGDKDVPAFTERESFKEALLLGRLQEAVERINRPKYAWLESTHVSEAVSQLTRLPVGGLLETNALVTDMLLSGVQVTGPDGKGHTVRFIDFGHPDRNDLLVINQFRVDPPGYAGGKGYIIPDVVLFVNGIPIAVVECKSPNVRDGLELAVEQLRLYQDLRGSAEPEGVQRFFHTVQLLVATSFYKAVLGTAGAEADQFLEWKDTFPLTSDQVRTELGGKPQLHAQQQLVAGILRPSTMLNLLENFILTDAKKKIVARYQQYRAVRKALVRLEAGETRLLGAEVDGRGGIVWHTQGSGKSLTMVFLVRALRTMPELRAFKIVVITDRRDLEGQLSRTARATGEPVTRAKNVKELQDALRQQGAGFVFGMVQKFRLSEDDEGQLDLGNAVLNDSASILVLVDEAHRSHTSTQHANLRAALPNAALIGFTGTPIVQAAKKKTHEIFGPFIDTYTILESQQDRATVPIRYEGRVTKAALKDGQTMDGLFEDFFDELSSSEKQRLQAKYGTLGDILEAPKLIGLKASDMLLHYASSILPGGFKGQVVAASRLAAVRYEEAFREAQRELVRDLEQLDSVFLSMPPEKLGKLDARTRALVAAHPQLEKLRATQFAVVISGGQHDDQSWAKWTDTAAQNTHIENFKNESHPLRLLIVKNMLLTGFDAPIEQVLYLDRNIRNHELLQAIARVNRTAPGKTYGLVVDYFGVGQHLAQALAAYTATDIQGAITSVKDTLPVLEAAHQAVKALLINRNVELTDREACVNVLADVKLRSEFKVKLSAFLSSLDAVLPRPEGLPYVADASRLSQIEETARSVYQDTHPVLLGAGAKVRALIAQYVEAHGVSIKVPSVEVLDPNFGKEVKTYTSKRTQAASMEHAARHHIRTRFDEDPVYYRSLSEKLEQLISQYHESWEALAEALEAFIREIQAGRPVDTSGLDPKSQAPFYSLLLEAQEHPADPERQQELARMTVHMVTTLTQRISMTDFWRNPVMRDATRGWLITYLDDRNLVPFDKCDTTADELMHLARHLHSRLMDASGPSSATT</sequence>
<dbReference type="NCBIfam" id="TIGR00348">
    <property type="entry name" value="hsdR"/>
    <property type="match status" value="1"/>
</dbReference>
<keyword evidence="5 10" id="KW-0680">Restriction system</keyword>
<dbReference type="HOGENOM" id="CLU_005762_0_0_0"/>
<evidence type="ECO:0000256" key="5">
    <source>
        <dbReference type="ARBA" id="ARBA00022747"/>
    </source>
</evidence>
<comment type="catalytic activity">
    <reaction evidence="1 10">
        <text>Endonucleolytic cleavage of DNA to give random double-stranded fragments with terminal 5'-phosphates, ATP is simultaneously hydrolyzed.</text>
        <dbReference type="EC" id="3.1.21.3"/>
    </reaction>
</comment>
<evidence type="ECO:0000256" key="8">
    <source>
        <dbReference type="ARBA" id="ARBA00022840"/>
    </source>
</evidence>
<keyword evidence="3" id="KW-0540">Nuclease</keyword>
<evidence type="ECO:0000259" key="11">
    <source>
        <dbReference type="PROSITE" id="PS51192"/>
    </source>
</evidence>
<keyword evidence="8 10" id="KW-0067">ATP-binding</keyword>
<dbReference type="InterPro" id="IPR007409">
    <property type="entry name" value="Restrct_endonuc_type1_HsdR_N"/>
</dbReference>
<comment type="function">
    <text evidence="10">Subunit R is required for both nuclease and ATPase activities, but not for modification.</text>
</comment>
<dbReference type="Pfam" id="PF18766">
    <property type="entry name" value="SWI2_SNF2"/>
    <property type="match status" value="1"/>
</dbReference>
<dbReference type="InterPro" id="IPR004473">
    <property type="entry name" value="Restrct_endonuc_typeI_HsdR"/>
</dbReference>
<name>L0A0P9_DEIPD</name>
<dbReference type="RefSeq" id="WP_015235726.1">
    <property type="nucleotide sequence ID" value="NC_019793.1"/>
</dbReference>
<dbReference type="AlphaFoldDB" id="L0A0P9"/>
<comment type="subunit">
    <text evidence="10">The type I restriction/modification system is composed of three polypeptides R, M and S.</text>
</comment>
<dbReference type="Pfam" id="PF22679">
    <property type="entry name" value="T1R_D3-like"/>
    <property type="match status" value="1"/>
</dbReference>
<dbReference type="PATRIC" id="fig|937777.3.peg.1921"/>
<evidence type="ECO:0000256" key="1">
    <source>
        <dbReference type="ARBA" id="ARBA00000851"/>
    </source>
</evidence>
<evidence type="ECO:0000313" key="12">
    <source>
        <dbReference type="EMBL" id="AFZ67421.1"/>
    </source>
</evidence>
<proteinExistence type="inferred from homology"/>
<dbReference type="OrthoDB" id="9758243at2"/>
<dbReference type="GO" id="GO:0009035">
    <property type="term" value="F:type I site-specific deoxyribonuclease activity"/>
    <property type="evidence" value="ECO:0007669"/>
    <property type="project" value="UniProtKB-EC"/>
</dbReference>
<reference evidence="13" key="1">
    <citation type="submission" date="2012-03" db="EMBL/GenBank/DDBJ databases">
        <title>Complete sequence of chromosome of Deinococcus peraridilitoris DSM 19664.</title>
        <authorList>
            <person name="Lucas S."/>
            <person name="Copeland A."/>
            <person name="Lapidus A."/>
            <person name="Glavina del Rio T."/>
            <person name="Dalin E."/>
            <person name="Tice H."/>
            <person name="Bruce D."/>
            <person name="Goodwin L."/>
            <person name="Pitluck S."/>
            <person name="Peters L."/>
            <person name="Mikhailova N."/>
            <person name="Lu M."/>
            <person name="Kyrpides N."/>
            <person name="Mavromatis K."/>
            <person name="Ivanova N."/>
            <person name="Brettin T."/>
            <person name="Detter J.C."/>
            <person name="Han C."/>
            <person name="Larimer F."/>
            <person name="Land M."/>
            <person name="Hauser L."/>
            <person name="Markowitz V."/>
            <person name="Cheng J.-F."/>
            <person name="Hugenholtz P."/>
            <person name="Woyke T."/>
            <person name="Wu D."/>
            <person name="Pukall R."/>
            <person name="Steenblock K."/>
            <person name="Brambilla E."/>
            <person name="Klenk H.-P."/>
            <person name="Eisen J.A."/>
        </authorList>
    </citation>
    <scope>NUCLEOTIDE SEQUENCE [LARGE SCALE GENOMIC DNA]</scope>
    <source>
        <strain evidence="13">DSM 19664 / LMG 22246 / CIP 109416 / KR-200</strain>
    </source>
</reference>
<dbReference type="PROSITE" id="PS51192">
    <property type="entry name" value="HELICASE_ATP_BIND_1"/>
    <property type="match status" value="1"/>
</dbReference>
<dbReference type="CDD" id="cd18030">
    <property type="entry name" value="DEXHc_RE_I_HsdR"/>
    <property type="match status" value="1"/>
</dbReference>
<dbReference type="GO" id="GO:0003677">
    <property type="term" value="F:DNA binding"/>
    <property type="evidence" value="ECO:0007669"/>
    <property type="project" value="UniProtKB-KW"/>
</dbReference>
<dbReference type="PANTHER" id="PTHR30195">
    <property type="entry name" value="TYPE I SITE-SPECIFIC DEOXYRIBONUCLEASE PROTEIN SUBUNIT M AND R"/>
    <property type="match status" value="1"/>
</dbReference>
<dbReference type="InterPro" id="IPR040980">
    <property type="entry name" value="SWI2_SNF2"/>
</dbReference>
<evidence type="ECO:0000256" key="9">
    <source>
        <dbReference type="ARBA" id="ARBA00023125"/>
    </source>
</evidence>
<keyword evidence="7 10" id="KW-0378">Hydrolase</keyword>
<dbReference type="SMART" id="SM00487">
    <property type="entry name" value="DEXDc"/>
    <property type="match status" value="1"/>
</dbReference>
<dbReference type="InterPro" id="IPR055180">
    <property type="entry name" value="HsdR_RecA-like_helicase_dom_2"/>
</dbReference>
<dbReference type="Gene3D" id="3.40.50.300">
    <property type="entry name" value="P-loop containing nucleotide triphosphate hydrolases"/>
    <property type="match status" value="2"/>
</dbReference>
<dbReference type="Proteomes" id="UP000010467">
    <property type="component" value="Chromosome"/>
</dbReference>
<evidence type="ECO:0000256" key="7">
    <source>
        <dbReference type="ARBA" id="ARBA00022801"/>
    </source>
</evidence>
<dbReference type="InterPro" id="IPR027417">
    <property type="entry name" value="P-loop_NTPase"/>
</dbReference>
<dbReference type="REBASE" id="57691">
    <property type="entry name" value="Dpe19664ORF1917P"/>
</dbReference>
<evidence type="ECO:0000256" key="3">
    <source>
        <dbReference type="ARBA" id="ARBA00022722"/>
    </source>
</evidence>
<dbReference type="STRING" id="937777.Deipe_1917"/>
<evidence type="ECO:0000256" key="2">
    <source>
        <dbReference type="ARBA" id="ARBA00008598"/>
    </source>
</evidence>
<evidence type="ECO:0000256" key="10">
    <source>
        <dbReference type="RuleBase" id="RU364115"/>
    </source>
</evidence>
<dbReference type="eggNOG" id="COG0610">
    <property type="taxonomic scope" value="Bacteria"/>
</dbReference>
<accession>L0A0P9</accession>
<protein>
    <recommendedName>
        <fullName evidence="10">Type I restriction enzyme endonuclease subunit</fullName>
        <shortName evidence="10">R protein</shortName>
        <ecNumber evidence="10">3.1.21.3</ecNumber>
    </recommendedName>
</protein>